<dbReference type="SUPFAM" id="SSF56219">
    <property type="entry name" value="DNase I-like"/>
    <property type="match status" value="1"/>
</dbReference>
<keyword evidence="16" id="KW-1185">Reference proteome</keyword>
<reference evidence="17" key="1">
    <citation type="submission" date="2025-08" db="UniProtKB">
        <authorList>
            <consortium name="RefSeq"/>
        </authorList>
    </citation>
    <scope>IDENTIFICATION</scope>
</reference>
<evidence type="ECO:0000256" key="3">
    <source>
        <dbReference type="ARBA" id="ARBA00004991"/>
    </source>
</evidence>
<dbReference type="Pfam" id="PF03372">
    <property type="entry name" value="Exo_endo_phos"/>
    <property type="match status" value="1"/>
</dbReference>
<keyword evidence="13 14" id="KW-0472">Membrane</keyword>
<evidence type="ECO:0000256" key="9">
    <source>
        <dbReference type="ARBA" id="ARBA00022842"/>
    </source>
</evidence>
<dbReference type="PANTHER" id="PTHR16320:SF24">
    <property type="entry name" value="PHOSPHODIESTERASE, PUTATIVE-RELATED"/>
    <property type="match status" value="1"/>
</dbReference>
<keyword evidence="12" id="KW-0443">Lipid metabolism</keyword>
<organism evidence="16 17">
    <name type="scientific">Priapulus caudatus</name>
    <name type="common">Priapulid worm</name>
    <dbReference type="NCBI Taxonomy" id="37621"/>
    <lineage>
        <taxon>Eukaryota</taxon>
        <taxon>Metazoa</taxon>
        <taxon>Ecdysozoa</taxon>
        <taxon>Scalidophora</taxon>
        <taxon>Priapulida</taxon>
        <taxon>Priapulimorpha</taxon>
        <taxon>Priapulimorphida</taxon>
        <taxon>Priapulidae</taxon>
        <taxon>Priapulus</taxon>
    </lineage>
</organism>
<evidence type="ECO:0000313" key="16">
    <source>
        <dbReference type="Proteomes" id="UP000695022"/>
    </source>
</evidence>
<dbReference type="Gene3D" id="3.60.10.10">
    <property type="entry name" value="Endonuclease/exonuclease/phosphatase"/>
    <property type="match status" value="1"/>
</dbReference>
<evidence type="ECO:0000256" key="12">
    <source>
        <dbReference type="ARBA" id="ARBA00023098"/>
    </source>
</evidence>
<evidence type="ECO:0000256" key="6">
    <source>
        <dbReference type="ARBA" id="ARBA00022692"/>
    </source>
</evidence>
<evidence type="ECO:0000256" key="7">
    <source>
        <dbReference type="ARBA" id="ARBA00022723"/>
    </source>
</evidence>
<dbReference type="RefSeq" id="XP_014661828.1">
    <property type="nucleotide sequence ID" value="XM_014806342.1"/>
</dbReference>
<evidence type="ECO:0000256" key="4">
    <source>
        <dbReference type="ARBA" id="ARBA00006335"/>
    </source>
</evidence>
<keyword evidence="8" id="KW-0378">Hydrolase</keyword>
<sequence>MASHLKFTQDVRVFTLNCWGIPIVYASLHRKERFQAIGEHLTKGNYDIVVLEEVWSHGDFKRLVEQTKDALPYSYYFHSGFLGAGLCIFTRGEIIDTVIHRYSLNGYAHKVQHGDWFGGKCIGLCVIKLGKLRFNVYATHLHAQYSVENDEYKSHRVTQAFETAQFIRATRQNADVTILAGDLNLEPTQVGYKVIRSHAQLQDAWLASENKMNNHDESGQTCDTVHNTYSAGGTNPVRIDHIMYSCNPSMNTDIGIRCMDVQLPLGIVPGHQISYSDHEALLAVLRISNDKTDNVGLQPEEGDAEERMSVLTEASRIIGEGIDNVQRSRYVFGAICVVSVCLLALTVNIEFPWGTQSVAVALRICISAAVAYSFWMAVVESRKEIVSMLAATAGLRVCVNTLQRGSTAGREERDARETTSG</sequence>
<dbReference type="GeneID" id="106804933"/>
<keyword evidence="9" id="KW-0460">Magnesium</keyword>
<dbReference type="InterPro" id="IPR036691">
    <property type="entry name" value="Endo/exonu/phosph_ase_sf"/>
</dbReference>
<comment type="pathway">
    <text evidence="3">Sphingolipid metabolism.</text>
</comment>
<evidence type="ECO:0000259" key="15">
    <source>
        <dbReference type="Pfam" id="PF03372"/>
    </source>
</evidence>
<gene>
    <name evidence="17" type="primary">LOC106804933</name>
</gene>
<protein>
    <recommendedName>
        <fullName evidence="5">sphingomyelin phosphodiesterase</fullName>
        <ecNumber evidence="5">3.1.4.12</ecNumber>
    </recommendedName>
</protein>
<evidence type="ECO:0000256" key="1">
    <source>
        <dbReference type="ARBA" id="ARBA00004141"/>
    </source>
</evidence>
<dbReference type="PANTHER" id="PTHR16320">
    <property type="entry name" value="SPHINGOMYELINASE FAMILY MEMBER"/>
    <property type="match status" value="1"/>
</dbReference>
<comment type="similarity">
    <text evidence="4">Belongs to the neutral sphingomyelinase family.</text>
</comment>
<evidence type="ECO:0000313" key="17">
    <source>
        <dbReference type="RefSeq" id="XP_014661828.1"/>
    </source>
</evidence>
<feature type="domain" description="Endonuclease/exonuclease/phosphatase" evidence="15">
    <location>
        <begin position="15"/>
        <end position="278"/>
    </location>
</feature>
<name>A0ABM1DPF7_PRICU</name>
<evidence type="ECO:0000256" key="11">
    <source>
        <dbReference type="ARBA" id="ARBA00022989"/>
    </source>
</evidence>
<keyword evidence="11 14" id="KW-1133">Transmembrane helix</keyword>
<feature type="transmembrane region" description="Helical" evidence="14">
    <location>
        <begin position="361"/>
        <end position="379"/>
    </location>
</feature>
<comment type="pathway">
    <text evidence="2">Lipid metabolism; sphingolipid metabolism.</text>
</comment>
<accession>A0ABM1DPF7</accession>
<feature type="transmembrane region" description="Helical" evidence="14">
    <location>
        <begin position="330"/>
        <end position="349"/>
    </location>
</feature>
<proteinExistence type="inferred from homology"/>
<comment type="subcellular location">
    <subcellularLocation>
        <location evidence="1">Membrane</location>
        <topology evidence="1">Multi-pass membrane protein</topology>
    </subcellularLocation>
</comment>
<dbReference type="InterPro" id="IPR038772">
    <property type="entry name" value="Sph/SMPD2-like"/>
</dbReference>
<dbReference type="EC" id="3.1.4.12" evidence="5"/>
<dbReference type="InterPro" id="IPR005135">
    <property type="entry name" value="Endo/exonuclease/phosphatase"/>
</dbReference>
<evidence type="ECO:0000256" key="13">
    <source>
        <dbReference type="ARBA" id="ARBA00023136"/>
    </source>
</evidence>
<evidence type="ECO:0000256" key="10">
    <source>
        <dbReference type="ARBA" id="ARBA00022919"/>
    </source>
</evidence>
<keyword evidence="7" id="KW-0479">Metal-binding</keyword>
<evidence type="ECO:0000256" key="8">
    <source>
        <dbReference type="ARBA" id="ARBA00022801"/>
    </source>
</evidence>
<keyword evidence="10" id="KW-0746">Sphingolipid metabolism</keyword>
<evidence type="ECO:0000256" key="14">
    <source>
        <dbReference type="SAM" id="Phobius"/>
    </source>
</evidence>
<dbReference type="Proteomes" id="UP000695022">
    <property type="component" value="Unplaced"/>
</dbReference>
<evidence type="ECO:0000256" key="2">
    <source>
        <dbReference type="ARBA" id="ARBA00004760"/>
    </source>
</evidence>
<keyword evidence="6 14" id="KW-0812">Transmembrane</keyword>
<evidence type="ECO:0000256" key="5">
    <source>
        <dbReference type="ARBA" id="ARBA00012369"/>
    </source>
</evidence>